<evidence type="ECO:0000256" key="1">
    <source>
        <dbReference type="ARBA" id="ARBA00004604"/>
    </source>
</evidence>
<feature type="region of interest" description="Disordered" evidence="15">
    <location>
        <begin position="41"/>
        <end position="68"/>
    </location>
</feature>
<dbReference type="Pfam" id="PF00163">
    <property type="entry name" value="Ribosomal_S4"/>
    <property type="match status" value="1"/>
</dbReference>
<feature type="region of interest" description="Disordered" evidence="15">
    <location>
        <begin position="264"/>
        <end position="286"/>
    </location>
</feature>
<keyword evidence="6 12" id="KW-0694">RNA-binding</keyword>
<comment type="similarity">
    <text evidence="2 13">Belongs to the universal ribosomal protein uS4 family.</text>
</comment>
<evidence type="ECO:0000256" key="10">
    <source>
        <dbReference type="ARBA" id="ARBA00035410"/>
    </source>
</evidence>
<evidence type="ECO:0000313" key="19">
    <source>
        <dbReference type="Proteomes" id="UP000299102"/>
    </source>
</evidence>
<organism evidence="18 19">
    <name type="scientific">Eumeta variegata</name>
    <name type="common">Bagworm moth</name>
    <name type="synonym">Eumeta japonica</name>
    <dbReference type="NCBI Taxonomy" id="151549"/>
    <lineage>
        <taxon>Eukaryota</taxon>
        <taxon>Metazoa</taxon>
        <taxon>Ecdysozoa</taxon>
        <taxon>Arthropoda</taxon>
        <taxon>Hexapoda</taxon>
        <taxon>Insecta</taxon>
        <taxon>Pterygota</taxon>
        <taxon>Neoptera</taxon>
        <taxon>Endopterygota</taxon>
        <taxon>Lepidoptera</taxon>
        <taxon>Glossata</taxon>
        <taxon>Ditrysia</taxon>
        <taxon>Tineoidea</taxon>
        <taxon>Psychidae</taxon>
        <taxon>Oiketicinae</taxon>
        <taxon>Eumeta</taxon>
    </lineage>
</organism>
<dbReference type="GO" id="GO:0000447">
    <property type="term" value="P:endonucleolytic cleavage in ITS1 to separate SSU-rRNA from 5.8S rRNA and LSU-rRNA from tricistronic rRNA transcript (SSU-rRNA, 5.8S rRNA, LSU-rRNA)"/>
    <property type="evidence" value="ECO:0007669"/>
    <property type="project" value="TreeGrafter"/>
</dbReference>
<reference evidence="18 19" key="1">
    <citation type="journal article" date="2019" name="Commun. Biol.">
        <title>The bagworm genome reveals a unique fibroin gene that provides high tensile strength.</title>
        <authorList>
            <person name="Kono N."/>
            <person name="Nakamura H."/>
            <person name="Ohtoshi R."/>
            <person name="Tomita M."/>
            <person name="Numata K."/>
            <person name="Arakawa K."/>
        </authorList>
    </citation>
    <scope>NUCLEOTIDE SEQUENCE [LARGE SCALE GENOMIC DNA]</scope>
</reference>
<dbReference type="InterPro" id="IPR018079">
    <property type="entry name" value="Ribosomal_uS4_CS"/>
</dbReference>
<evidence type="ECO:0000259" key="16">
    <source>
        <dbReference type="SMART" id="SM00363"/>
    </source>
</evidence>
<gene>
    <name evidence="18" type="primary">RpS9</name>
    <name evidence="18" type="ORF">EVAR_13897_1</name>
</gene>
<sequence length="942" mass="110745">MNKLFNESDSDNDNVSFKTNNEYAKKYDAWREKEELHKLEQKYGDKALKSDNENSSESDDEDEEPIEMTEEMEKQFLKTLSLLKNKDPRIYDPSYKFFDEMTGEKKSESKEKEIDIVKPKKEVNSLAAAFADSDSEDENAEIFEVEKRAPKIQSKEEGMKEYMIGKKDDVFDDIEDLAPLKALWSDPKLNKDEAFLRDYILNKGYLNEDDADTAHEKLLDDETLEVDEERIEEQGKFERAYNFRFEEPDQEYLKRYPRTMNYIRPKDERRARKRAEVRTRKEEEKKKKMEEIARLKALKLKEIQEKITKIKEVTGNQDLAFKEEDIEGDFDPDEHDKRMKAIFDQEYYNDNPDTEKPVFPDLDEELEIENWEDYDKELVHDQNRNNNNDEGLHCEDDDFNMDADYNPNEARKNLMEEIKETLGKKRRNRKKKSKLAELLTVEKPKYIPEETRKTYAEYMDEYYKMDCEDFIGGDLPTRFKYREVVPNSFGLTIEEILLADDRDLNKWASLKKTVKYRPDNVEKGEVKTYQQKANDIELKKKIIPSLFKDIPEEPELVASSEINKRKKKKKKKNKDVEQTDGGIQNDNPLNNGTADIIIKKNIDNNQLNDKIENADSINVSTEERPIKKNKKKETHNVPVFDDANNEKTSDLEDRVQEFKKKKRKLTKQIVEATNNSDSELHNQNGNFENTNETNMLSVNKKNLKHKLLENEGPEKKKKKHTVKIPSGNNKIVKQKKNKANFNVNALAKMVNNRVPSVFSKTYVTPRRPFEKARLDQELKIIGEYGLRNKREVWRVKYTLARIRKAARELLTLEEKEPKRLFEGNALLRRLVRIGVLDEKQMKLDYVLGLKIEDFLERRLQTQVFKAGLAKSIHHARILIRQRHIRVRKQVVNIPSFIVRLDSGKHIDFSLKSPFGGGRPGRVKRKNLRKGQSGGAAHDEEED</sequence>
<dbReference type="InterPro" id="IPR018034">
    <property type="entry name" value="Kri1"/>
</dbReference>
<dbReference type="NCBIfam" id="NF003139">
    <property type="entry name" value="PRK04051.1"/>
    <property type="match status" value="1"/>
</dbReference>
<evidence type="ECO:0000256" key="14">
    <source>
        <dbReference type="SAM" id="Coils"/>
    </source>
</evidence>
<dbReference type="EMBL" id="BGZK01000142">
    <property type="protein sequence ID" value="GBP22617.1"/>
    <property type="molecule type" value="Genomic_DNA"/>
</dbReference>
<evidence type="ECO:0000256" key="15">
    <source>
        <dbReference type="SAM" id="MobiDB-lite"/>
    </source>
</evidence>
<comment type="caution">
    <text evidence="18">The sequence shown here is derived from an EMBL/GenBank/DDBJ whole genome shotgun (WGS) entry which is preliminary data.</text>
</comment>
<dbReference type="GO" id="GO:0015935">
    <property type="term" value="C:small ribosomal subunit"/>
    <property type="evidence" value="ECO:0007669"/>
    <property type="project" value="InterPro"/>
</dbReference>
<keyword evidence="7 13" id="KW-0689">Ribosomal protein</keyword>
<evidence type="ECO:0000256" key="4">
    <source>
        <dbReference type="ARBA" id="ARBA00017294"/>
    </source>
</evidence>
<feature type="region of interest" description="Disordered" evidence="15">
    <location>
        <begin position="561"/>
        <end position="591"/>
    </location>
</feature>
<dbReference type="NCBIfam" id="TIGR01018">
    <property type="entry name" value="uS4_arch"/>
    <property type="match status" value="1"/>
</dbReference>
<dbReference type="GO" id="GO:0006412">
    <property type="term" value="P:translation"/>
    <property type="evidence" value="ECO:0007669"/>
    <property type="project" value="InterPro"/>
</dbReference>
<dbReference type="GO" id="GO:0030686">
    <property type="term" value="C:90S preribosome"/>
    <property type="evidence" value="ECO:0007669"/>
    <property type="project" value="TreeGrafter"/>
</dbReference>
<evidence type="ECO:0000256" key="7">
    <source>
        <dbReference type="ARBA" id="ARBA00022980"/>
    </source>
</evidence>
<dbReference type="InterPro" id="IPR005710">
    <property type="entry name" value="Ribosomal_uS4_euk/arc"/>
</dbReference>
<dbReference type="SUPFAM" id="SSF55174">
    <property type="entry name" value="Alpha-L RNA-binding motif"/>
    <property type="match status" value="1"/>
</dbReference>
<feature type="coiled-coil region" evidence="14">
    <location>
        <begin position="648"/>
        <end position="675"/>
    </location>
</feature>
<dbReference type="FunFam" id="3.10.290.10:FF:000021">
    <property type="entry name" value="40S ribosomal protein S9"/>
    <property type="match status" value="1"/>
</dbReference>
<dbReference type="PROSITE" id="PS50889">
    <property type="entry name" value="S4"/>
    <property type="match status" value="1"/>
</dbReference>
<keyword evidence="19" id="KW-1185">Reference proteome</keyword>
<feature type="compositionally biased region" description="Basic residues" evidence="15">
    <location>
        <begin position="564"/>
        <end position="573"/>
    </location>
</feature>
<evidence type="ECO:0000256" key="3">
    <source>
        <dbReference type="ARBA" id="ARBA00007473"/>
    </source>
</evidence>
<dbReference type="Pfam" id="PF12936">
    <property type="entry name" value="Kri1_C"/>
    <property type="match status" value="1"/>
</dbReference>
<dbReference type="GO" id="GO:0005730">
    <property type="term" value="C:nucleolus"/>
    <property type="evidence" value="ECO:0007669"/>
    <property type="project" value="UniProtKB-SubCell"/>
</dbReference>
<comment type="subcellular location">
    <subcellularLocation>
        <location evidence="1">Nucleus</location>
        <location evidence="1">Nucleolus</location>
    </subcellularLocation>
</comment>
<evidence type="ECO:0000256" key="12">
    <source>
        <dbReference type="PROSITE-ProRule" id="PRU00182"/>
    </source>
</evidence>
<dbReference type="Gene3D" id="3.10.290.10">
    <property type="entry name" value="RNA-binding S4 domain"/>
    <property type="match status" value="1"/>
</dbReference>
<feature type="domain" description="RNA-binding S4" evidence="16">
    <location>
        <begin position="857"/>
        <end position="928"/>
    </location>
</feature>
<dbReference type="Pfam" id="PF01479">
    <property type="entry name" value="S4"/>
    <property type="match status" value="1"/>
</dbReference>
<dbReference type="InterPro" id="IPR002942">
    <property type="entry name" value="S4_RNA-bd"/>
</dbReference>
<evidence type="ECO:0000256" key="11">
    <source>
        <dbReference type="ARBA" id="ARBA00045441"/>
    </source>
</evidence>
<dbReference type="InterPro" id="IPR024626">
    <property type="entry name" value="Kri1-like_C"/>
</dbReference>
<feature type="compositionally biased region" description="Acidic residues" evidence="15">
    <location>
        <begin position="54"/>
        <end position="68"/>
    </location>
</feature>
<dbReference type="GO" id="GO:0003735">
    <property type="term" value="F:structural constituent of ribosome"/>
    <property type="evidence" value="ECO:0007669"/>
    <property type="project" value="InterPro"/>
</dbReference>
<accession>A0A4C1U974</accession>
<proteinExistence type="inferred from homology"/>
<evidence type="ECO:0000259" key="17">
    <source>
        <dbReference type="SMART" id="SM01390"/>
    </source>
</evidence>
<keyword evidence="14" id="KW-0175">Coiled coil</keyword>
<keyword evidence="8 13" id="KW-0687">Ribonucleoprotein</keyword>
<dbReference type="SMART" id="SM01390">
    <property type="entry name" value="Ribosomal_S4"/>
    <property type="match status" value="1"/>
</dbReference>
<dbReference type="Proteomes" id="UP000299102">
    <property type="component" value="Unassembled WGS sequence"/>
</dbReference>
<dbReference type="AlphaFoldDB" id="A0A4C1U974"/>
<dbReference type="GO" id="GO:0019843">
    <property type="term" value="F:rRNA binding"/>
    <property type="evidence" value="ECO:0007669"/>
    <property type="project" value="UniProtKB-KW"/>
</dbReference>
<evidence type="ECO:0000313" key="18">
    <source>
        <dbReference type="EMBL" id="GBP22617.1"/>
    </source>
</evidence>
<protein>
    <recommendedName>
        <fullName evidence="4">Protein KRI1 homolog</fullName>
    </recommendedName>
    <alternativeName>
        <fullName evidence="10">40S ribosomal protein S9</fullName>
    </alternativeName>
    <alternativeName>
        <fullName evidence="9">Small ribosomal subunit protein uS4</fullName>
    </alternativeName>
</protein>
<dbReference type="SMART" id="SM00363">
    <property type="entry name" value="S4"/>
    <property type="match status" value="1"/>
</dbReference>
<dbReference type="PROSITE" id="PS00632">
    <property type="entry name" value="RIBOSOMAL_S4"/>
    <property type="match status" value="1"/>
</dbReference>
<feature type="compositionally biased region" description="Basic and acidic residues" evidence="15">
    <location>
        <begin position="41"/>
        <end position="52"/>
    </location>
</feature>
<comment type="similarity">
    <text evidence="3">Belongs to the KRI1 family.</text>
</comment>
<dbReference type="Pfam" id="PF05178">
    <property type="entry name" value="Kri1"/>
    <property type="match status" value="1"/>
</dbReference>
<dbReference type="PANTHER" id="PTHR14490:SF5">
    <property type="entry name" value="PROTEIN KRI1 HOMOLOG"/>
    <property type="match status" value="1"/>
</dbReference>
<dbReference type="CDD" id="cd00165">
    <property type="entry name" value="S4"/>
    <property type="match status" value="1"/>
</dbReference>
<dbReference type="STRING" id="151549.A0A4C1U974"/>
<feature type="region of interest" description="Disordered" evidence="15">
    <location>
        <begin position="916"/>
        <end position="942"/>
    </location>
</feature>
<evidence type="ECO:0000256" key="6">
    <source>
        <dbReference type="ARBA" id="ARBA00022884"/>
    </source>
</evidence>
<dbReference type="InterPro" id="IPR001912">
    <property type="entry name" value="Ribosomal_uS4_N"/>
</dbReference>
<dbReference type="OrthoDB" id="10252032at2759"/>
<dbReference type="PANTHER" id="PTHR14490">
    <property type="entry name" value="ZINC FINGER, ZZ TYPE"/>
    <property type="match status" value="1"/>
</dbReference>
<evidence type="ECO:0000256" key="13">
    <source>
        <dbReference type="RuleBase" id="RU003699"/>
    </source>
</evidence>
<dbReference type="InterPro" id="IPR036986">
    <property type="entry name" value="S4_RNA-bd_sf"/>
</dbReference>
<feature type="domain" description="Small ribosomal subunit protein uS4 N-terminal" evidence="17">
    <location>
        <begin position="752"/>
        <end position="856"/>
    </location>
</feature>
<comment type="function">
    <text evidence="11">Component of the small ribosomal subunit. The ribosome is a large ribonucleoprotein complex responsible for the synthesis of proteins in the cell. Part of the small subunit (SSU) processome, first precursor of the small eukaryotic ribosomal subunit. During the assembly of the SSU processome in the nucleolus, many ribosome biogenesis factors, an RNA chaperone and ribosomal proteins associate with the nascent pre-rRNA and work in concert to generate RNA folding, modifications, rearrangements and cleavage as well as targeted degradation of pre-ribosomal RNA by the RNA exosome.</text>
</comment>
<keyword evidence="5 12" id="KW-0699">rRNA-binding</keyword>
<evidence type="ECO:0000256" key="8">
    <source>
        <dbReference type="ARBA" id="ARBA00023274"/>
    </source>
</evidence>
<evidence type="ECO:0000256" key="9">
    <source>
        <dbReference type="ARBA" id="ARBA00035254"/>
    </source>
</evidence>
<feature type="compositionally biased region" description="Polar residues" evidence="15">
    <location>
        <begin position="581"/>
        <end position="591"/>
    </location>
</feature>
<evidence type="ECO:0000256" key="2">
    <source>
        <dbReference type="ARBA" id="ARBA00007465"/>
    </source>
</evidence>
<name>A0A4C1U974_EUMVA</name>
<evidence type="ECO:0000256" key="5">
    <source>
        <dbReference type="ARBA" id="ARBA00022730"/>
    </source>
</evidence>